<gene>
    <name evidence="1" type="ORF">TNCT_31991</name>
</gene>
<evidence type="ECO:0000313" key="2">
    <source>
        <dbReference type="Proteomes" id="UP000887116"/>
    </source>
</evidence>
<dbReference type="Proteomes" id="UP000887116">
    <property type="component" value="Unassembled WGS sequence"/>
</dbReference>
<comment type="caution">
    <text evidence="1">The sequence shown here is derived from an EMBL/GenBank/DDBJ whole genome shotgun (WGS) entry which is preliminary data.</text>
</comment>
<name>A0A8X6LDT1_TRICU</name>
<sequence length="96" mass="11072">MKIILNLNGNCDEKQGHFQIETERFVILCWSDLSHAPARRLEDRFQLISQTLTFRMLGPKNNAWNSLNLLLSKTSDQTGTYIFHLHLNFLLLKAGA</sequence>
<evidence type="ECO:0000313" key="1">
    <source>
        <dbReference type="EMBL" id="GFR06070.1"/>
    </source>
</evidence>
<dbReference type="AlphaFoldDB" id="A0A8X6LDT1"/>
<accession>A0A8X6LDT1</accession>
<organism evidence="1 2">
    <name type="scientific">Trichonephila clavata</name>
    <name type="common">Joro spider</name>
    <name type="synonym">Nephila clavata</name>
    <dbReference type="NCBI Taxonomy" id="2740835"/>
    <lineage>
        <taxon>Eukaryota</taxon>
        <taxon>Metazoa</taxon>
        <taxon>Ecdysozoa</taxon>
        <taxon>Arthropoda</taxon>
        <taxon>Chelicerata</taxon>
        <taxon>Arachnida</taxon>
        <taxon>Araneae</taxon>
        <taxon>Araneomorphae</taxon>
        <taxon>Entelegynae</taxon>
        <taxon>Araneoidea</taxon>
        <taxon>Nephilidae</taxon>
        <taxon>Trichonephila</taxon>
    </lineage>
</organism>
<dbReference type="EMBL" id="BMAO01035804">
    <property type="protein sequence ID" value="GFR06070.1"/>
    <property type="molecule type" value="Genomic_DNA"/>
</dbReference>
<keyword evidence="2" id="KW-1185">Reference proteome</keyword>
<protein>
    <submittedName>
        <fullName evidence="1">Uncharacterized protein</fullName>
    </submittedName>
</protein>
<proteinExistence type="predicted"/>
<reference evidence="1" key="1">
    <citation type="submission" date="2020-07" db="EMBL/GenBank/DDBJ databases">
        <title>Multicomponent nature underlies the extraordinary mechanical properties of spider dragline silk.</title>
        <authorList>
            <person name="Kono N."/>
            <person name="Nakamura H."/>
            <person name="Mori M."/>
            <person name="Yoshida Y."/>
            <person name="Ohtoshi R."/>
            <person name="Malay A.D."/>
            <person name="Moran D.A.P."/>
            <person name="Tomita M."/>
            <person name="Numata K."/>
            <person name="Arakawa K."/>
        </authorList>
    </citation>
    <scope>NUCLEOTIDE SEQUENCE</scope>
</reference>